<dbReference type="PROSITE" id="PS50111">
    <property type="entry name" value="CHEMOTAXIS_TRANSDUC_2"/>
    <property type="match status" value="1"/>
</dbReference>
<dbReference type="GO" id="GO:0007165">
    <property type="term" value="P:signal transduction"/>
    <property type="evidence" value="ECO:0007669"/>
    <property type="project" value="UniProtKB-KW"/>
</dbReference>
<feature type="domain" description="HAMP" evidence="11">
    <location>
        <begin position="339"/>
        <end position="390"/>
    </location>
</feature>
<gene>
    <name evidence="12" type="ORF">G7Y82_20500</name>
</gene>
<evidence type="ECO:0000256" key="5">
    <source>
        <dbReference type="ARBA" id="ARBA00023224"/>
    </source>
</evidence>
<evidence type="ECO:0000256" key="7">
    <source>
        <dbReference type="PROSITE-ProRule" id="PRU00284"/>
    </source>
</evidence>
<reference evidence="12" key="1">
    <citation type="submission" date="2020-03" db="EMBL/GenBank/DDBJ databases">
        <title>Solimonas marina sp. nov., isolated from deep seawater of the Pacific Ocean.</title>
        <authorList>
            <person name="Liu X."/>
            <person name="Lai Q."/>
            <person name="Sun F."/>
            <person name="Gai Y."/>
            <person name="Li G."/>
            <person name="Shao Z."/>
        </authorList>
    </citation>
    <scope>NUCLEOTIDE SEQUENCE</scope>
    <source>
        <strain evidence="12">C16B3</strain>
    </source>
</reference>
<dbReference type="Pfam" id="PF13675">
    <property type="entry name" value="PilJ"/>
    <property type="match status" value="1"/>
</dbReference>
<dbReference type="PANTHER" id="PTHR32089">
    <property type="entry name" value="METHYL-ACCEPTING CHEMOTAXIS PROTEIN MCPB"/>
    <property type="match status" value="1"/>
</dbReference>
<dbReference type="CDD" id="cd11386">
    <property type="entry name" value="MCP_signal"/>
    <property type="match status" value="1"/>
</dbReference>
<evidence type="ECO:0000259" key="11">
    <source>
        <dbReference type="PROSITE" id="PS50885"/>
    </source>
</evidence>
<dbReference type="EMBL" id="JAAVXB010000019">
    <property type="protein sequence ID" value="NKF24694.1"/>
    <property type="molecule type" value="Genomic_DNA"/>
</dbReference>
<evidence type="ECO:0000256" key="8">
    <source>
        <dbReference type="SAM" id="Coils"/>
    </source>
</evidence>
<feature type="transmembrane region" description="Helical" evidence="9">
    <location>
        <begin position="299"/>
        <end position="327"/>
    </location>
</feature>
<name>A0A969WED1_9GAMM</name>
<keyword evidence="5 7" id="KW-0807">Transducer</keyword>
<keyword evidence="13" id="KW-1185">Reference proteome</keyword>
<dbReference type="PROSITE" id="PS50885">
    <property type="entry name" value="HAMP"/>
    <property type="match status" value="1"/>
</dbReference>
<keyword evidence="8" id="KW-0175">Coiled coil</keyword>
<dbReference type="InterPro" id="IPR029095">
    <property type="entry name" value="NarX-like_N"/>
</dbReference>
<evidence type="ECO:0000256" key="4">
    <source>
        <dbReference type="ARBA" id="ARBA00023136"/>
    </source>
</evidence>
<evidence type="ECO:0000256" key="9">
    <source>
        <dbReference type="SAM" id="Phobius"/>
    </source>
</evidence>
<dbReference type="PANTHER" id="PTHR32089:SF119">
    <property type="entry name" value="METHYL-ACCEPTING CHEMOTAXIS PROTEIN CTPL"/>
    <property type="match status" value="1"/>
</dbReference>
<keyword evidence="2 9" id="KW-0812">Transmembrane</keyword>
<keyword evidence="4 9" id="KW-0472">Membrane</keyword>
<organism evidence="12 13">
    <name type="scientific">Solimonas marina</name>
    <dbReference type="NCBI Taxonomy" id="2714601"/>
    <lineage>
        <taxon>Bacteria</taxon>
        <taxon>Pseudomonadati</taxon>
        <taxon>Pseudomonadota</taxon>
        <taxon>Gammaproteobacteria</taxon>
        <taxon>Nevskiales</taxon>
        <taxon>Nevskiaceae</taxon>
        <taxon>Solimonas</taxon>
    </lineage>
</organism>
<dbReference type="InterPro" id="IPR004089">
    <property type="entry name" value="MCPsignal_dom"/>
</dbReference>
<dbReference type="Proteomes" id="UP000653472">
    <property type="component" value="Unassembled WGS sequence"/>
</dbReference>
<evidence type="ECO:0000256" key="6">
    <source>
        <dbReference type="ARBA" id="ARBA00029447"/>
    </source>
</evidence>
<protein>
    <submittedName>
        <fullName evidence="12">Methyl-accepting chemotaxis protein</fullName>
    </submittedName>
</protein>
<dbReference type="Pfam" id="PF00015">
    <property type="entry name" value="MCPsignal"/>
    <property type="match status" value="1"/>
</dbReference>
<dbReference type="AlphaFoldDB" id="A0A969WED1"/>
<comment type="subcellular location">
    <subcellularLocation>
        <location evidence="1">Membrane</location>
        <topology evidence="1">Multi-pass membrane protein</topology>
    </subcellularLocation>
</comment>
<dbReference type="GO" id="GO:0016020">
    <property type="term" value="C:membrane"/>
    <property type="evidence" value="ECO:0007669"/>
    <property type="project" value="UniProtKB-SubCell"/>
</dbReference>
<dbReference type="GO" id="GO:0006935">
    <property type="term" value="P:chemotaxis"/>
    <property type="evidence" value="ECO:0007669"/>
    <property type="project" value="UniProtKB-ARBA"/>
</dbReference>
<evidence type="ECO:0000256" key="2">
    <source>
        <dbReference type="ARBA" id="ARBA00022692"/>
    </source>
</evidence>
<dbReference type="Gene3D" id="1.10.287.950">
    <property type="entry name" value="Methyl-accepting chemotaxis protein"/>
    <property type="match status" value="1"/>
</dbReference>
<evidence type="ECO:0000256" key="1">
    <source>
        <dbReference type="ARBA" id="ARBA00004141"/>
    </source>
</evidence>
<feature type="transmembrane region" description="Helical" evidence="9">
    <location>
        <begin position="18"/>
        <end position="36"/>
    </location>
</feature>
<feature type="domain" description="Methyl-accepting transducer" evidence="10">
    <location>
        <begin position="395"/>
        <end position="631"/>
    </location>
</feature>
<keyword evidence="3 9" id="KW-1133">Transmembrane helix</keyword>
<feature type="coiled-coil region" evidence="8">
    <location>
        <begin position="435"/>
        <end position="493"/>
    </location>
</feature>
<proteinExistence type="inferred from homology"/>
<dbReference type="RefSeq" id="WP_168150004.1">
    <property type="nucleotide sequence ID" value="NZ_JAAVXB010000019.1"/>
</dbReference>
<evidence type="ECO:0000313" key="13">
    <source>
        <dbReference type="Proteomes" id="UP000653472"/>
    </source>
</evidence>
<dbReference type="SUPFAM" id="SSF58104">
    <property type="entry name" value="Methyl-accepting chemotaxis protein (MCP) signaling domain"/>
    <property type="match status" value="1"/>
</dbReference>
<accession>A0A969WED1</accession>
<evidence type="ECO:0000313" key="12">
    <source>
        <dbReference type="EMBL" id="NKF24694.1"/>
    </source>
</evidence>
<comment type="caution">
    <text evidence="12">The sequence shown here is derived from an EMBL/GenBank/DDBJ whole genome shotgun (WGS) entry which is preliminary data.</text>
</comment>
<dbReference type="InterPro" id="IPR003660">
    <property type="entry name" value="HAMP_dom"/>
</dbReference>
<comment type="similarity">
    <text evidence="6">Belongs to the methyl-accepting chemotaxis (MCP) protein family.</text>
</comment>
<evidence type="ECO:0000259" key="10">
    <source>
        <dbReference type="PROSITE" id="PS50111"/>
    </source>
</evidence>
<dbReference type="SMART" id="SM00283">
    <property type="entry name" value="MA"/>
    <property type="match status" value="1"/>
</dbReference>
<sequence>MADTSAAVAAGGSRRETVLFTSAVILISVALIGFFLSQHTKGREQTWITLAHTLSTNLGDIGKVGDQVARGGTPDFLLLSARVEDIDSTVKALNDGDPDAGIAAAPGSVADELAATTAAWQQLDKSAQTVLKGEDAYKKTAAAAAAVVEAIHPAAPDAKGLSDLYQDAAQRLGRGGSSTQQSRAVAQVIRLERISSDAKRVLDTGRDAQVYANALLADLKAFNADNESLIDDNATAAAARAAQDQLSGLSKAVADIGDAAPVLNQMQLAAAEMKSRAANVIATASELEQRLIDSQSRQMILPVIVYVAGALAIIALVAFGVLTLGAARSRALRAEERDTRQQQAILSLLDEITNLADGDLTVDVTVTEDFTGAIADSINYTVQNMRNLVGTITSASDDVTSAASTTQDTALKMSEASSRQAREVTAVAGTIAASAQSLQQVAGRAEQLAEQAQQSVQVAHNGTDTVNRTILGMSALREQIQDTSKRIKRLGESSQEIGNIIEFINDIAEQTNTLALNASIQAAMAGEAGRGFAVVADEVQKLAERAGSATRQIENLVKTIQADTQEAITSMERSTQNVVSGAKSAEEAGQALTKIESSSLDLSQLISEIANSARDQSAAAARITGTMQVIRDIAVQTSGSATQTAQAVGNLNTMSEKLRESVAGFTLPNQAPY</sequence>
<evidence type="ECO:0000256" key="3">
    <source>
        <dbReference type="ARBA" id="ARBA00022989"/>
    </source>
</evidence>
<dbReference type="FunFam" id="1.10.287.950:FF:000001">
    <property type="entry name" value="Methyl-accepting chemotaxis sensory transducer"/>
    <property type="match status" value="1"/>
</dbReference>